<organism evidence="1 2">
    <name type="scientific">Melastoma candidum</name>
    <dbReference type="NCBI Taxonomy" id="119954"/>
    <lineage>
        <taxon>Eukaryota</taxon>
        <taxon>Viridiplantae</taxon>
        <taxon>Streptophyta</taxon>
        <taxon>Embryophyta</taxon>
        <taxon>Tracheophyta</taxon>
        <taxon>Spermatophyta</taxon>
        <taxon>Magnoliopsida</taxon>
        <taxon>eudicotyledons</taxon>
        <taxon>Gunneridae</taxon>
        <taxon>Pentapetalae</taxon>
        <taxon>rosids</taxon>
        <taxon>malvids</taxon>
        <taxon>Myrtales</taxon>
        <taxon>Melastomataceae</taxon>
        <taxon>Melastomatoideae</taxon>
        <taxon>Melastomateae</taxon>
        <taxon>Melastoma</taxon>
    </lineage>
</organism>
<dbReference type="Proteomes" id="UP001057402">
    <property type="component" value="Chromosome 4"/>
</dbReference>
<accession>A0ACB9RFL2</accession>
<proteinExistence type="predicted"/>
<protein>
    <submittedName>
        <fullName evidence="1">Uncharacterized protein</fullName>
    </submittedName>
</protein>
<name>A0ACB9RFL2_9MYRT</name>
<evidence type="ECO:0000313" key="2">
    <source>
        <dbReference type="Proteomes" id="UP001057402"/>
    </source>
</evidence>
<comment type="caution">
    <text evidence="1">The sequence shown here is derived from an EMBL/GenBank/DDBJ whole genome shotgun (WGS) entry which is preliminary data.</text>
</comment>
<evidence type="ECO:0000313" key="1">
    <source>
        <dbReference type="EMBL" id="KAI4377760.1"/>
    </source>
</evidence>
<reference evidence="2" key="1">
    <citation type="journal article" date="2023" name="Front. Plant Sci.">
        <title>Chromosomal-level genome assembly of Melastoma candidum provides insights into trichome evolution.</title>
        <authorList>
            <person name="Zhong Y."/>
            <person name="Wu W."/>
            <person name="Sun C."/>
            <person name="Zou P."/>
            <person name="Liu Y."/>
            <person name="Dai S."/>
            <person name="Zhou R."/>
        </authorList>
    </citation>
    <scope>NUCLEOTIDE SEQUENCE [LARGE SCALE GENOMIC DNA]</scope>
</reference>
<dbReference type="EMBL" id="CM042883">
    <property type="protein sequence ID" value="KAI4377760.1"/>
    <property type="molecule type" value="Genomic_DNA"/>
</dbReference>
<sequence>MGKYLKKSKPTTDVASSSPLLPVGVCTRAKTLALQRLHQVTLPDPDLCYLHLRNRRLHKTTAPILKGRQVKSNAPVSTSDEVDNGGFRGSNLNLGVEGSFGENDLEFDARDSDLNEEYVREHPASLHIKHRTSPLSRANLLLQVHKLKDSVKKGPPKVKLRASLENREHDCRRKAADPPSGQGGFYFSGI</sequence>
<gene>
    <name evidence="1" type="ORF">MLD38_015338</name>
</gene>
<keyword evidence="2" id="KW-1185">Reference proteome</keyword>